<dbReference type="Gene3D" id="1.10.287.210">
    <property type="match status" value="1"/>
</dbReference>
<dbReference type="GO" id="GO:0004713">
    <property type="term" value="F:protein tyrosine kinase activity"/>
    <property type="evidence" value="ECO:0007669"/>
    <property type="project" value="TreeGrafter"/>
</dbReference>
<feature type="domain" description="Polysaccharide chain length determinant N-terminal" evidence="7">
    <location>
        <begin position="8"/>
        <end position="95"/>
    </location>
</feature>
<organism evidence="8 9">
    <name type="scientific">Photobacterium damselae subsp. damselae</name>
    <name type="common">Listonella damsela</name>
    <dbReference type="NCBI Taxonomy" id="85581"/>
    <lineage>
        <taxon>Bacteria</taxon>
        <taxon>Pseudomonadati</taxon>
        <taxon>Pseudomonadota</taxon>
        <taxon>Gammaproteobacteria</taxon>
        <taxon>Vibrionales</taxon>
        <taxon>Vibrionaceae</taxon>
        <taxon>Photobacterium</taxon>
    </lineage>
</organism>
<dbReference type="AlphaFoldDB" id="A0AAD3WTF3"/>
<comment type="subcellular location">
    <subcellularLocation>
        <location evidence="1">Cell membrane</location>
        <topology evidence="1">Multi-pass membrane protein</topology>
    </subcellularLocation>
</comment>
<dbReference type="SUPFAM" id="SSF160355">
    <property type="entry name" value="Bacterial polysaccharide co-polymerase-like"/>
    <property type="match status" value="1"/>
</dbReference>
<evidence type="ECO:0000256" key="4">
    <source>
        <dbReference type="ARBA" id="ARBA00022989"/>
    </source>
</evidence>
<dbReference type="GO" id="GO:0005886">
    <property type="term" value="C:plasma membrane"/>
    <property type="evidence" value="ECO:0007669"/>
    <property type="project" value="UniProtKB-SubCell"/>
</dbReference>
<dbReference type="Gene3D" id="3.30.1890.10">
    <property type="entry name" value="FepE-like"/>
    <property type="match status" value="1"/>
</dbReference>
<dbReference type="EMBL" id="VZUQ01000081">
    <property type="protein sequence ID" value="KAB1177931.1"/>
    <property type="molecule type" value="Genomic_DNA"/>
</dbReference>
<dbReference type="Proteomes" id="UP000480943">
    <property type="component" value="Unassembled WGS sequence"/>
</dbReference>
<dbReference type="Pfam" id="PF02706">
    <property type="entry name" value="Wzz"/>
    <property type="match status" value="1"/>
</dbReference>
<evidence type="ECO:0000256" key="6">
    <source>
        <dbReference type="SAM" id="Phobius"/>
    </source>
</evidence>
<name>A0AAD3WTF3_PHODD</name>
<dbReference type="PANTHER" id="PTHR32309:SF13">
    <property type="entry name" value="FERRIC ENTEROBACTIN TRANSPORT PROTEIN FEPE"/>
    <property type="match status" value="1"/>
</dbReference>
<evidence type="ECO:0000259" key="7">
    <source>
        <dbReference type="Pfam" id="PF02706"/>
    </source>
</evidence>
<evidence type="ECO:0000256" key="3">
    <source>
        <dbReference type="ARBA" id="ARBA00022692"/>
    </source>
</evidence>
<evidence type="ECO:0000313" key="8">
    <source>
        <dbReference type="EMBL" id="KAB1177931.1"/>
    </source>
</evidence>
<protein>
    <recommendedName>
        <fullName evidence="7">Polysaccharide chain length determinant N-terminal domain-containing protein</fullName>
    </recommendedName>
</protein>
<feature type="transmembrane region" description="Helical" evidence="6">
    <location>
        <begin position="24"/>
        <end position="42"/>
    </location>
</feature>
<evidence type="ECO:0000313" key="9">
    <source>
        <dbReference type="Proteomes" id="UP000480943"/>
    </source>
</evidence>
<accession>A0AAD3WTF3</accession>
<dbReference type="InterPro" id="IPR003856">
    <property type="entry name" value="LPS_length_determ_N"/>
</dbReference>
<evidence type="ECO:0000256" key="1">
    <source>
        <dbReference type="ARBA" id="ARBA00004651"/>
    </source>
</evidence>
<keyword evidence="2" id="KW-1003">Cell membrane</keyword>
<dbReference type="PANTHER" id="PTHR32309">
    <property type="entry name" value="TYROSINE-PROTEIN KINASE"/>
    <property type="match status" value="1"/>
</dbReference>
<feature type="transmembrane region" description="Helical" evidence="6">
    <location>
        <begin position="310"/>
        <end position="329"/>
    </location>
</feature>
<comment type="caution">
    <text evidence="8">The sequence shown here is derived from an EMBL/GenBank/DDBJ whole genome shotgun (WGS) entry which is preliminary data.</text>
</comment>
<keyword evidence="4 6" id="KW-1133">Transmembrane helix</keyword>
<evidence type="ECO:0000256" key="5">
    <source>
        <dbReference type="ARBA" id="ARBA00023136"/>
    </source>
</evidence>
<keyword evidence="3 6" id="KW-0812">Transmembrane</keyword>
<proteinExistence type="predicted"/>
<keyword evidence="5 6" id="KW-0472">Membrane</keyword>
<sequence length="340" mass="39588">MSQQQSEGLDLQELYKLMWSEKKIITAFAIVFVLIGGVYAFSSQQLWSSSAIIYKPKNSYFFDIKKQLSNLNITSNNNFNDYLNSTVVFEKFMREYNSYNNKRSFILSNETINKYKEVNNSDDDLFVSYWAKKIESNKDLESNGYELKFQSFNKYDSSKLLEQYIGYINKITLSEQYTEIDTLISNEKNIINSHINLLINSAKRKQQLEINKTKMELSIALASDVKKPIAMMNNRGLFSIDLGSKGLVEQEKILKNMKSLSIFEPKLIDENSKLLLLENIKLKYNFDITSYQFLKNVTPLDSRDKPRRGLLLIVSLMVGILFGMLYILLKDLYIRSMDEK</sequence>
<reference evidence="8 9" key="1">
    <citation type="submission" date="2019-09" db="EMBL/GenBank/DDBJ databases">
        <title>Photobacterium damselae subsp. damselae CDC-2227-81, a human clinical isolate.</title>
        <authorList>
            <person name="Osorio C.R."/>
        </authorList>
    </citation>
    <scope>NUCLEOTIDE SEQUENCE [LARGE SCALE GENOMIC DNA]</scope>
    <source>
        <strain evidence="8 9">CDC-2227-81</strain>
    </source>
</reference>
<dbReference type="InterPro" id="IPR050445">
    <property type="entry name" value="Bact_polysacc_biosynth/exp"/>
</dbReference>
<dbReference type="RefSeq" id="WP_109374816.1">
    <property type="nucleotide sequence ID" value="NZ_VZUQ01000081.1"/>
</dbReference>
<gene>
    <name evidence="8" type="ORF">F6450_16610</name>
</gene>
<evidence type="ECO:0000256" key="2">
    <source>
        <dbReference type="ARBA" id="ARBA00022475"/>
    </source>
</evidence>